<dbReference type="Gene3D" id="1.10.4100.10">
    <property type="entry name" value="2-methylcitrate dehydratase PrpD"/>
    <property type="match status" value="1"/>
</dbReference>
<dbReference type="OrthoDB" id="9795089at2"/>
<dbReference type="Proteomes" id="UP000004688">
    <property type="component" value="Chromosome"/>
</dbReference>
<protein>
    <submittedName>
        <fullName evidence="4">MmgE/PrpD family protein</fullName>
    </submittedName>
</protein>
<dbReference type="InterPro" id="IPR036148">
    <property type="entry name" value="MmgE/PrpD_sf"/>
</dbReference>
<dbReference type="InterPro" id="IPR045336">
    <property type="entry name" value="MmgE_PrpD_N"/>
</dbReference>
<comment type="similarity">
    <text evidence="1">Belongs to the PrpD family.</text>
</comment>
<name>M9RIK0_9RHOB</name>
<sequence length="454" mass="48391">MVDLVQTATQGSTAMAPSVYDYVHDLEFNDLSPEAVVMAKRLVLDLYGVALGGAQTEMSRIIRDHAAGHFGGRHARMLLDGRRVSAAGAALAGGITIDALDGHDGQKLTKGHVGCGVFPSVLALMEAQACDDPREMLTALVAGYEIGTRAGIALHRTASDYHTSGAWIALACAALGARALGLTRTQTREAIGIAEYHGPRSQMMRCIDHPTMVKDGSGWGAMAGVSAAYLAADGFTGAPAITVDSADVADIWGDLGARHYVFEQYIKLYPVCRWAQPPLQAVLGLRQAHGLVSADVGYIEVTTFHQSVRLATRLPKTTEEAQYSTAYPTAVAMVHGRVGAQEVSQAAFGDAEVQRLAAGMIFAEDEDYNAAFPAHRFAHVTLVLRDGTRLTSERTEALGDPEAPLSAAVMGYKFHGLADQIIGRQRARDAVDIIADLDAEEGSMADLNRILYMP</sequence>
<dbReference type="AlphaFoldDB" id="M9RIK0"/>
<dbReference type="eggNOG" id="COG2079">
    <property type="taxonomic scope" value="Bacteria"/>
</dbReference>
<evidence type="ECO:0000313" key="5">
    <source>
        <dbReference type="Proteomes" id="UP000004688"/>
    </source>
</evidence>
<organism evidence="4 5">
    <name type="scientific">Octadecabacter arcticus 238</name>
    <dbReference type="NCBI Taxonomy" id="391616"/>
    <lineage>
        <taxon>Bacteria</taxon>
        <taxon>Pseudomonadati</taxon>
        <taxon>Pseudomonadota</taxon>
        <taxon>Alphaproteobacteria</taxon>
        <taxon>Rhodobacterales</taxon>
        <taxon>Roseobacteraceae</taxon>
        <taxon>Octadecabacter</taxon>
    </lineage>
</organism>
<dbReference type="InterPro" id="IPR045337">
    <property type="entry name" value="MmgE_PrpD_C"/>
</dbReference>
<gene>
    <name evidence="4" type="ORF">OA238_c23330</name>
</gene>
<dbReference type="PANTHER" id="PTHR16943">
    <property type="entry name" value="2-METHYLCITRATE DEHYDRATASE-RELATED"/>
    <property type="match status" value="1"/>
</dbReference>
<evidence type="ECO:0000313" key="4">
    <source>
        <dbReference type="EMBL" id="AGI72404.1"/>
    </source>
</evidence>
<dbReference type="PANTHER" id="PTHR16943:SF8">
    <property type="entry name" value="2-METHYLCITRATE DEHYDRATASE"/>
    <property type="match status" value="1"/>
</dbReference>
<dbReference type="InterPro" id="IPR005656">
    <property type="entry name" value="MmgE_PrpD"/>
</dbReference>
<dbReference type="KEGG" id="oar:OA238_c23330"/>
<dbReference type="SUPFAM" id="SSF103378">
    <property type="entry name" value="2-methylcitrate dehydratase PrpD"/>
    <property type="match status" value="1"/>
</dbReference>
<evidence type="ECO:0000259" key="3">
    <source>
        <dbReference type="Pfam" id="PF19305"/>
    </source>
</evidence>
<dbReference type="STRING" id="391616.OA238_c23330"/>
<dbReference type="Pfam" id="PF03972">
    <property type="entry name" value="MmgE_PrpD_N"/>
    <property type="match status" value="1"/>
</dbReference>
<reference evidence="4 5" key="1">
    <citation type="journal article" date="2013" name="PLoS ONE">
        <title>Poles Apart: Arctic and Antarctic Octadecabacter strains Share High Genome Plasticity and a New Type of Xanthorhodopsin.</title>
        <authorList>
            <person name="Vollmers J."/>
            <person name="Voget S."/>
            <person name="Dietrich S."/>
            <person name="Gollnow K."/>
            <person name="Smits M."/>
            <person name="Meyer K."/>
            <person name="Brinkhoff T."/>
            <person name="Simon M."/>
            <person name="Daniel R."/>
        </authorList>
    </citation>
    <scope>NUCLEOTIDE SEQUENCE [LARGE SCALE GENOMIC DNA]</scope>
    <source>
        <strain evidence="4 5">238</strain>
    </source>
</reference>
<dbReference type="GO" id="GO:0016829">
    <property type="term" value="F:lyase activity"/>
    <property type="evidence" value="ECO:0007669"/>
    <property type="project" value="InterPro"/>
</dbReference>
<accession>M9RIK0</accession>
<dbReference type="InterPro" id="IPR042188">
    <property type="entry name" value="MmgE/PrpD_sf_2"/>
</dbReference>
<keyword evidence="5" id="KW-1185">Reference proteome</keyword>
<dbReference type="Pfam" id="PF19305">
    <property type="entry name" value="MmgE_PrpD_C"/>
    <property type="match status" value="1"/>
</dbReference>
<proteinExistence type="inferred from homology"/>
<evidence type="ECO:0000259" key="2">
    <source>
        <dbReference type="Pfam" id="PF03972"/>
    </source>
</evidence>
<dbReference type="Gene3D" id="3.30.1330.120">
    <property type="entry name" value="2-methylcitrate dehydratase PrpD"/>
    <property type="match status" value="1"/>
</dbReference>
<dbReference type="HOGENOM" id="CLU_026574_3_2_5"/>
<feature type="domain" description="MmgE/PrpD C-terminal" evidence="3">
    <location>
        <begin position="269"/>
        <end position="437"/>
    </location>
</feature>
<dbReference type="EMBL" id="CP003742">
    <property type="protein sequence ID" value="AGI72404.1"/>
    <property type="molecule type" value="Genomic_DNA"/>
</dbReference>
<dbReference type="InterPro" id="IPR042183">
    <property type="entry name" value="MmgE/PrpD_sf_1"/>
</dbReference>
<feature type="domain" description="MmgE/PrpD N-terminal" evidence="2">
    <location>
        <begin position="21"/>
        <end position="243"/>
    </location>
</feature>
<evidence type="ECO:0000256" key="1">
    <source>
        <dbReference type="ARBA" id="ARBA00006174"/>
    </source>
</evidence>